<proteinExistence type="predicted"/>
<feature type="transmembrane region" description="Helical" evidence="7">
    <location>
        <begin position="293"/>
        <end position="311"/>
    </location>
</feature>
<evidence type="ECO:0000256" key="7">
    <source>
        <dbReference type="SAM" id="Phobius"/>
    </source>
</evidence>
<name>A0A1H2N6L6_9ACTN</name>
<dbReference type="OrthoDB" id="9815525at2"/>
<dbReference type="Gene3D" id="1.20.1250.20">
    <property type="entry name" value="MFS general substrate transporter like domains"/>
    <property type="match status" value="1"/>
</dbReference>
<dbReference type="STRING" id="546874.SAMN04488544_3411"/>
<comment type="subcellular location">
    <subcellularLocation>
        <location evidence="1">Cell membrane</location>
        <topology evidence="1">Multi-pass membrane protein</topology>
    </subcellularLocation>
</comment>
<dbReference type="PANTHER" id="PTHR23513:SF6">
    <property type="entry name" value="MAJOR FACILITATOR SUPERFAMILY ASSOCIATED DOMAIN-CONTAINING PROTEIN"/>
    <property type="match status" value="1"/>
</dbReference>
<keyword evidence="9" id="KW-1185">Reference proteome</keyword>
<dbReference type="GO" id="GO:0005886">
    <property type="term" value="C:plasma membrane"/>
    <property type="evidence" value="ECO:0007669"/>
    <property type="project" value="UniProtKB-SubCell"/>
</dbReference>
<feature type="transmembrane region" description="Helical" evidence="7">
    <location>
        <begin position="228"/>
        <end position="250"/>
    </location>
</feature>
<protein>
    <submittedName>
        <fullName evidence="8">Predicted arabinose efflux permease, MFS family</fullName>
    </submittedName>
</protein>
<feature type="region of interest" description="Disordered" evidence="6">
    <location>
        <begin position="411"/>
        <end position="435"/>
    </location>
</feature>
<sequence>MSTVPGVTAAQPEGRGFGLLWLGEGVSVLGSATAGVLLPLVAVVSFGAGPVWMGLLSAAAWIPWLAVGLPAGAWVDRLPARSVMIAADLAAALLVVSVPLAWWAGVLTLPHLLAVALLSGTCAVFFRTAYMAILPQVVPGAALETANARLFGTESAAQVAGPGLAGLLARVVAPAAGLLVDAVSYLVSAVCLWRVRPRPRPALPPAEPLRTQIGVGLRLVLRDPYLRWLSGLGGVSNLGLTGYQALLVLYLVRDLRVPPPQVGLLLALGAAGGVLGAVLGAPASRRWGSGRASTGFMVLSGPPALLLPLAAPGAGTALVVAGLFLVGTGVVAGNVVRAAWRQRYVPPAVMGRVLVTMAVVNYGTMPLGALLAGGLAAVAGTRTTVAVMASVHLLATLGVLVSPLGRSRALPDPVVEPGPQPEPSGSIAGSARRGV</sequence>
<dbReference type="Pfam" id="PF07690">
    <property type="entry name" value="MFS_1"/>
    <property type="match status" value="1"/>
</dbReference>
<dbReference type="Proteomes" id="UP000198825">
    <property type="component" value="Chromosome I"/>
</dbReference>
<feature type="transmembrane region" description="Helical" evidence="7">
    <location>
        <begin position="262"/>
        <end position="281"/>
    </location>
</feature>
<dbReference type="InterPro" id="IPR036259">
    <property type="entry name" value="MFS_trans_sf"/>
</dbReference>
<feature type="transmembrane region" description="Helical" evidence="7">
    <location>
        <begin position="83"/>
        <end position="105"/>
    </location>
</feature>
<keyword evidence="3 7" id="KW-0812">Transmembrane</keyword>
<dbReference type="GO" id="GO:0022857">
    <property type="term" value="F:transmembrane transporter activity"/>
    <property type="evidence" value="ECO:0007669"/>
    <property type="project" value="InterPro"/>
</dbReference>
<dbReference type="RefSeq" id="WP_157720057.1">
    <property type="nucleotide sequence ID" value="NZ_LT629799.1"/>
</dbReference>
<keyword evidence="2" id="KW-1003">Cell membrane</keyword>
<gene>
    <name evidence="8" type="ORF">SAMN04488544_3411</name>
</gene>
<feature type="transmembrane region" description="Helical" evidence="7">
    <location>
        <begin position="20"/>
        <end position="44"/>
    </location>
</feature>
<evidence type="ECO:0000256" key="2">
    <source>
        <dbReference type="ARBA" id="ARBA00022475"/>
    </source>
</evidence>
<feature type="transmembrane region" description="Helical" evidence="7">
    <location>
        <begin position="112"/>
        <end position="133"/>
    </location>
</feature>
<evidence type="ECO:0000256" key="5">
    <source>
        <dbReference type="ARBA" id="ARBA00023136"/>
    </source>
</evidence>
<dbReference type="PANTHER" id="PTHR23513">
    <property type="entry name" value="INTEGRAL MEMBRANE EFFLUX PROTEIN-RELATED"/>
    <property type="match status" value="1"/>
</dbReference>
<evidence type="ECO:0000256" key="3">
    <source>
        <dbReference type="ARBA" id="ARBA00022692"/>
    </source>
</evidence>
<feature type="transmembrane region" description="Helical" evidence="7">
    <location>
        <begin position="171"/>
        <end position="193"/>
    </location>
</feature>
<feature type="transmembrane region" description="Helical" evidence="7">
    <location>
        <begin position="317"/>
        <end position="340"/>
    </location>
</feature>
<evidence type="ECO:0000256" key="1">
    <source>
        <dbReference type="ARBA" id="ARBA00004651"/>
    </source>
</evidence>
<dbReference type="SUPFAM" id="SSF103473">
    <property type="entry name" value="MFS general substrate transporter"/>
    <property type="match status" value="1"/>
</dbReference>
<organism evidence="8 9">
    <name type="scientific">Microlunatus sagamiharensis</name>
    <dbReference type="NCBI Taxonomy" id="546874"/>
    <lineage>
        <taxon>Bacteria</taxon>
        <taxon>Bacillati</taxon>
        <taxon>Actinomycetota</taxon>
        <taxon>Actinomycetes</taxon>
        <taxon>Propionibacteriales</taxon>
        <taxon>Propionibacteriaceae</taxon>
        <taxon>Microlunatus</taxon>
    </lineage>
</organism>
<keyword evidence="5 7" id="KW-0472">Membrane</keyword>
<feature type="transmembrane region" description="Helical" evidence="7">
    <location>
        <begin position="385"/>
        <end position="404"/>
    </location>
</feature>
<evidence type="ECO:0000313" key="9">
    <source>
        <dbReference type="Proteomes" id="UP000198825"/>
    </source>
</evidence>
<dbReference type="AlphaFoldDB" id="A0A1H2N6L6"/>
<accession>A0A1H2N6L6</accession>
<evidence type="ECO:0000256" key="4">
    <source>
        <dbReference type="ARBA" id="ARBA00022989"/>
    </source>
</evidence>
<feature type="transmembrane region" description="Helical" evidence="7">
    <location>
        <begin position="352"/>
        <end position="379"/>
    </location>
</feature>
<dbReference type="CDD" id="cd06173">
    <property type="entry name" value="MFS_MefA_like"/>
    <property type="match status" value="1"/>
</dbReference>
<keyword evidence="4 7" id="KW-1133">Transmembrane helix</keyword>
<evidence type="ECO:0000313" key="8">
    <source>
        <dbReference type="EMBL" id="SDV01012.1"/>
    </source>
</evidence>
<dbReference type="EMBL" id="LT629799">
    <property type="protein sequence ID" value="SDV01012.1"/>
    <property type="molecule type" value="Genomic_DNA"/>
</dbReference>
<reference evidence="9" key="1">
    <citation type="submission" date="2016-10" db="EMBL/GenBank/DDBJ databases">
        <authorList>
            <person name="Varghese N."/>
            <person name="Submissions S."/>
        </authorList>
    </citation>
    <scope>NUCLEOTIDE SEQUENCE [LARGE SCALE GENOMIC DNA]</scope>
    <source>
        <strain evidence="9">DSM 21743</strain>
    </source>
</reference>
<feature type="transmembrane region" description="Helical" evidence="7">
    <location>
        <begin position="51"/>
        <end position="71"/>
    </location>
</feature>
<evidence type="ECO:0000256" key="6">
    <source>
        <dbReference type="SAM" id="MobiDB-lite"/>
    </source>
</evidence>
<dbReference type="InterPro" id="IPR011701">
    <property type="entry name" value="MFS"/>
</dbReference>